<evidence type="ECO:0000313" key="2">
    <source>
        <dbReference type="Proteomes" id="UP000215086"/>
    </source>
</evidence>
<dbReference type="KEGG" id="ttf:THTE_0735"/>
<dbReference type="EMBL" id="CP018477">
    <property type="protein sequence ID" value="ASV73337.1"/>
    <property type="molecule type" value="Genomic_DNA"/>
</dbReference>
<reference evidence="1 2" key="1">
    <citation type="journal article" name="Front. Microbiol.">
        <title>Sugar Metabolism of the First Thermophilic Planctomycete Thermogutta terrifontis: Comparative Genomic and Transcriptomic Approaches.</title>
        <authorList>
            <person name="Elcheninov A.G."/>
            <person name="Menzel P."/>
            <person name="Gudbergsdottir S.R."/>
            <person name="Slesarev A.I."/>
            <person name="Kadnikov V.V."/>
            <person name="Krogh A."/>
            <person name="Bonch-Osmolovskaya E.A."/>
            <person name="Peng X."/>
            <person name="Kublanov I.V."/>
        </authorList>
    </citation>
    <scope>NUCLEOTIDE SEQUENCE [LARGE SCALE GENOMIC DNA]</scope>
    <source>
        <strain evidence="1 2">R1</strain>
    </source>
</reference>
<gene>
    <name evidence="1" type="ORF">THTE_0735</name>
</gene>
<keyword evidence="2" id="KW-1185">Reference proteome</keyword>
<sequence>MLAALLLAILGQSSFPGPVVTSQGVWVDSRAIGGFTIYAQFPLDQVEELIDGLGHLAQDIQSALGIELGQRPVTVLLFDSQREYQQFLRREFPDAPYRRALYLERSGRAFVLAYRSRELATDLRHEATHALLHTALPMVPLWLDEGLAEYFEAPPGDRVFGHPYYKTVRFWARLGYVPSLNKLEQIARMEEMNGSAYRWSWAWVHFFIHGPVAARQELTDYLRTIQNYGVPGSLAQRTEARLGSLRTLFLEHFRK</sequence>
<name>A0A286RBN6_9BACT</name>
<accession>A0A286RBN6</accession>
<evidence type="ECO:0000313" key="1">
    <source>
        <dbReference type="EMBL" id="ASV73337.1"/>
    </source>
</evidence>
<evidence type="ECO:0008006" key="3">
    <source>
        <dbReference type="Google" id="ProtNLM"/>
    </source>
</evidence>
<dbReference type="Proteomes" id="UP000215086">
    <property type="component" value="Chromosome"/>
</dbReference>
<proteinExistence type="predicted"/>
<organism evidence="1 2">
    <name type="scientific">Thermogutta terrifontis</name>
    <dbReference type="NCBI Taxonomy" id="1331910"/>
    <lineage>
        <taxon>Bacteria</taxon>
        <taxon>Pseudomonadati</taxon>
        <taxon>Planctomycetota</taxon>
        <taxon>Planctomycetia</taxon>
        <taxon>Pirellulales</taxon>
        <taxon>Thermoguttaceae</taxon>
        <taxon>Thermogutta</taxon>
    </lineage>
</organism>
<protein>
    <recommendedName>
        <fullName evidence="3">DUF1570 domain-containing protein</fullName>
    </recommendedName>
</protein>
<dbReference type="AlphaFoldDB" id="A0A286RBN6"/>